<name>A0ACC0P2H8_RHOML</name>
<gene>
    <name evidence="1" type="ORF">RHMOL_Rhmol04G0191100</name>
</gene>
<keyword evidence="2" id="KW-1185">Reference proteome</keyword>
<protein>
    <submittedName>
        <fullName evidence="1">Uncharacterized protein</fullName>
    </submittedName>
</protein>
<evidence type="ECO:0000313" key="2">
    <source>
        <dbReference type="Proteomes" id="UP001062846"/>
    </source>
</evidence>
<evidence type="ECO:0000313" key="1">
    <source>
        <dbReference type="EMBL" id="KAI8559665.1"/>
    </source>
</evidence>
<reference evidence="1" key="1">
    <citation type="submission" date="2022-02" db="EMBL/GenBank/DDBJ databases">
        <title>Plant Genome Project.</title>
        <authorList>
            <person name="Zhang R.-G."/>
        </authorList>
    </citation>
    <scope>NUCLEOTIDE SEQUENCE</scope>
    <source>
        <strain evidence="1">AT1</strain>
    </source>
</reference>
<accession>A0ACC0P2H8</accession>
<comment type="caution">
    <text evidence="1">The sequence shown here is derived from an EMBL/GenBank/DDBJ whole genome shotgun (WGS) entry which is preliminary data.</text>
</comment>
<sequence>MTTRELESTKMEVNESFVDFVKRWRAKADLMTERPSERDQLCVISRNLHPDYAKHLVLVQASTNFETFFESGLAIENALQTGVLPRGEFSSSNLQKSKPRAYFGNSSALFGGSNYVNAATSGDNAAASPDHTANINQVQNPQSFRARTQPRSFSIFEAPVSIVMEKLIKSRHLKPLAPTFPPKPLLCLPPNPCWLQSYLLVTILLVGYNPNLFCAFYQIPGHPTDKCYHL</sequence>
<dbReference type="EMBL" id="CM046391">
    <property type="protein sequence ID" value="KAI8559665.1"/>
    <property type="molecule type" value="Genomic_DNA"/>
</dbReference>
<proteinExistence type="predicted"/>
<organism evidence="1 2">
    <name type="scientific">Rhododendron molle</name>
    <name type="common">Chinese azalea</name>
    <name type="synonym">Azalea mollis</name>
    <dbReference type="NCBI Taxonomy" id="49168"/>
    <lineage>
        <taxon>Eukaryota</taxon>
        <taxon>Viridiplantae</taxon>
        <taxon>Streptophyta</taxon>
        <taxon>Embryophyta</taxon>
        <taxon>Tracheophyta</taxon>
        <taxon>Spermatophyta</taxon>
        <taxon>Magnoliopsida</taxon>
        <taxon>eudicotyledons</taxon>
        <taxon>Gunneridae</taxon>
        <taxon>Pentapetalae</taxon>
        <taxon>asterids</taxon>
        <taxon>Ericales</taxon>
        <taxon>Ericaceae</taxon>
        <taxon>Ericoideae</taxon>
        <taxon>Rhodoreae</taxon>
        <taxon>Rhododendron</taxon>
    </lineage>
</organism>
<dbReference type="Proteomes" id="UP001062846">
    <property type="component" value="Chromosome 4"/>
</dbReference>